<keyword evidence="4" id="KW-0378">Hydrolase</keyword>
<dbReference type="PANTHER" id="PTHR43250:SF2">
    <property type="entry name" value="EXODEOXYRIBONUCLEASE III"/>
    <property type="match status" value="1"/>
</dbReference>
<dbReference type="EMBL" id="AP014879">
    <property type="protein sequence ID" value="BAV32455.1"/>
    <property type="molecule type" value="Genomic_DNA"/>
</dbReference>
<dbReference type="RefSeq" id="WP_096359135.1">
    <property type="nucleotide sequence ID" value="NZ_AP014879.1"/>
</dbReference>
<dbReference type="InParanoid" id="A0A1B4XCF5"/>
<gene>
    <name evidence="10" type="ORF">SCL_0131</name>
</gene>
<dbReference type="AlphaFoldDB" id="A0A1B4XCF5"/>
<evidence type="ECO:0000313" key="11">
    <source>
        <dbReference type="Proteomes" id="UP000243180"/>
    </source>
</evidence>
<dbReference type="PANTHER" id="PTHR43250">
    <property type="entry name" value="EXODEOXYRIBONUCLEASE III"/>
    <property type="match status" value="1"/>
</dbReference>
<protein>
    <submittedName>
        <fullName evidence="10">Exodeoxyribonuclease III</fullName>
    </submittedName>
</protein>
<dbReference type="GO" id="GO:0046872">
    <property type="term" value="F:metal ion binding"/>
    <property type="evidence" value="ECO:0007669"/>
    <property type="project" value="UniProtKB-KW"/>
</dbReference>
<feature type="active site" description="Proton donor/acceptor" evidence="6">
    <location>
        <position position="145"/>
    </location>
</feature>
<comment type="cofactor">
    <cofactor evidence="1">
        <name>Mn(2+)</name>
        <dbReference type="ChEBI" id="CHEBI:29035"/>
    </cofactor>
</comment>
<dbReference type="SUPFAM" id="SSF56219">
    <property type="entry name" value="DNase I-like"/>
    <property type="match status" value="1"/>
</dbReference>
<evidence type="ECO:0000256" key="6">
    <source>
        <dbReference type="PIRSR" id="PIRSR604808-1"/>
    </source>
</evidence>
<dbReference type="Proteomes" id="UP000243180">
    <property type="component" value="Chromosome"/>
</dbReference>
<feature type="site" description="Transition state stabilizer" evidence="8">
    <location>
        <position position="147"/>
    </location>
</feature>
<evidence type="ECO:0000256" key="8">
    <source>
        <dbReference type="PIRSR" id="PIRSR604808-3"/>
    </source>
</evidence>
<feature type="domain" description="Endonuclease/exonuclease/phosphatase" evidence="9">
    <location>
        <begin position="4"/>
        <end position="246"/>
    </location>
</feature>
<feature type="binding site" evidence="7">
    <location>
        <position position="245"/>
    </location>
    <ligand>
        <name>Mg(2+)</name>
        <dbReference type="ChEBI" id="CHEBI:18420"/>
        <label>1</label>
    </ligand>
</feature>
<feature type="binding site" evidence="7">
    <location>
        <position position="147"/>
    </location>
    <ligand>
        <name>Mg(2+)</name>
        <dbReference type="ChEBI" id="CHEBI:18420"/>
        <label>1</label>
    </ligand>
</feature>
<keyword evidence="5 7" id="KW-0460">Magnesium</keyword>
<name>A0A1B4XCF5_9GAMM</name>
<evidence type="ECO:0000259" key="9">
    <source>
        <dbReference type="Pfam" id="PF03372"/>
    </source>
</evidence>
<evidence type="ECO:0000256" key="4">
    <source>
        <dbReference type="ARBA" id="ARBA00022801"/>
    </source>
</evidence>
<feature type="active site" description="Proton acceptor" evidence="6">
    <location>
        <position position="246"/>
    </location>
</feature>
<accession>A0A1B4XCF5</accession>
<dbReference type="InterPro" id="IPR036691">
    <property type="entry name" value="Endo/exonu/phosph_ase_sf"/>
</dbReference>
<dbReference type="NCBIfam" id="TIGR00633">
    <property type="entry name" value="xth"/>
    <property type="match status" value="1"/>
</dbReference>
<dbReference type="InterPro" id="IPR020847">
    <property type="entry name" value="AP_endonuclease_F1_BS"/>
</dbReference>
<evidence type="ECO:0000256" key="5">
    <source>
        <dbReference type="ARBA" id="ARBA00022842"/>
    </source>
</evidence>
<keyword evidence="11" id="KW-1185">Reference proteome</keyword>
<reference evidence="10 11" key="1">
    <citation type="submission" date="2015-05" db="EMBL/GenBank/DDBJ databases">
        <title>Complete genome sequence of a sulfur-oxidizing gammaproteobacterium strain HA5.</title>
        <authorList>
            <person name="Miura A."/>
            <person name="Kojima H."/>
            <person name="Fukui M."/>
        </authorList>
    </citation>
    <scope>NUCLEOTIDE SEQUENCE [LARGE SCALE GENOMIC DNA]</scope>
    <source>
        <strain evidence="10 11">HA5</strain>
    </source>
</reference>
<feature type="binding site" evidence="7">
    <location>
        <position position="7"/>
    </location>
    <ligand>
        <name>Mg(2+)</name>
        <dbReference type="ChEBI" id="CHEBI:18420"/>
        <label>1</label>
    </ligand>
</feature>
<feature type="binding site" evidence="7">
    <location>
        <position position="145"/>
    </location>
    <ligand>
        <name>Mg(2+)</name>
        <dbReference type="ChEBI" id="CHEBI:18420"/>
        <label>1</label>
    </ligand>
</feature>
<dbReference type="PROSITE" id="PS51435">
    <property type="entry name" value="AP_NUCLEASE_F1_4"/>
    <property type="match status" value="1"/>
</dbReference>
<dbReference type="PROSITE" id="PS00728">
    <property type="entry name" value="AP_NUCLEASE_F1_3"/>
    <property type="match status" value="1"/>
</dbReference>
<sequence length="257" mass="29190">MKIATWNVNSIRVRLPQVLAWLEKENPDVLCLQETKITDEEFPTAALREAGYRAVYAGQKTYNGVATLSRAPAEDIVSALPGAAGDQKRLLAATVGGMRVINVYIPNGEEVGSEKYSYKLSWLKALEKFIARELKSHPRLALLGDYNVAPEARDVHDPKRWEGRVLFSDKERAAFQRLIRHGLADVFRQFDQPEKCFSWWDYRAGAFQRNHGLRIDHILCSPRLAEACRGCRIDIEPRRHERPSDHVPVIAEFGVTP</sequence>
<evidence type="ECO:0000256" key="1">
    <source>
        <dbReference type="ARBA" id="ARBA00001936"/>
    </source>
</evidence>
<dbReference type="Pfam" id="PF03372">
    <property type="entry name" value="Exo_endo_phos"/>
    <property type="match status" value="1"/>
</dbReference>
<proteinExistence type="inferred from homology"/>
<dbReference type="Gene3D" id="3.60.10.10">
    <property type="entry name" value="Endonuclease/exonuclease/phosphatase"/>
    <property type="match status" value="1"/>
</dbReference>
<organism evidence="10 11">
    <name type="scientific">Sulfuricaulis limicola</name>
    <dbReference type="NCBI Taxonomy" id="1620215"/>
    <lineage>
        <taxon>Bacteria</taxon>
        <taxon>Pseudomonadati</taxon>
        <taxon>Pseudomonadota</taxon>
        <taxon>Gammaproteobacteria</taxon>
        <taxon>Acidiferrobacterales</taxon>
        <taxon>Acidiferrobacteraceae</taxon>
        <taxon>Sulfuricaulis</taxon>
    </lineage>
</organism>
<dbReference type="CDD" id="cd09086">
    <property type="entry name" value="ExoIII-like_AP-endo"/>
    <property type="match status" value="1"/>
</dbReference>
<keyword evidence="7" id="KW-0464">Manganese</keyword>
<dbReference type="OrthoDB" id="9803914at2"/>
<comment type="similarity">
    <text evidence="2">Belongs to the DNA repair enzymes AP/ExoA family.</text>
</comment>
<dbReference type="NCBIfam" id="TIGR00195">
    <property type="entry name" value="exoDNase_III"/>
    <property type="match status" value="1"/>
</dbReference>
<dbReference type="InterPro" id="IPR020848">
    <property type="entry name" value="AP_endonuclease_F1_CS"/>
</dbReference>
<evidence type="ECO:0000256" key="7">
    <source>
        <dbReference type="PIRSR" id="PIRSR604808-2"/>
    </source>
</evidence>
<evidence type="ECO:0000256" key="2">
    <source>
        <dbReference type="ARBA" id="ARBA00007092"/>
    </source>
</evidence>
<feature type="site" description="Interaction with DNA substrate" evidence="8">
    <location>
        <position position="246"/>
    </location>
</feature>
<evidence type="ECO:0000256" key="3">
    <source>
        <dbReference type="ARBA" id="ARBA00022723"/>
    </source>
</evidence>
<dbReference type="GO" id="GO:0008311">
    <property type="term" value="F:double-stranded DNA 3'-5' DNA exonuclease activity"/>
    <property type="evidence" value="ECO:0007669"/>
    <property type="project" value="InterPro"/>
</dbReference>
<comment type="cofactor">
    <cofactor evidence="7">
        <name>Mg(2+)</name>
        <dbReference type="ChEBI" id="CHEBI:18420"/>
    </cofactor>
    <cofactor evidence="7">
        <name>Mn(2+)</name>
        <dbReference type="ChEBI" id="CHEBI:29035"/>
    </cofactor>
    <text evidence="7">Probably binds two magnesium or manganese ions per subunit.</text>
</comment>
<feature type="binding site" evidence="7">
    <location>
        <position position="34"/>
    </location>
    <ligand>
        <name>Mg(2+)</name>
        <dbReference type="ChEBI" id="CHEBI:18420"/>
        <label>1</label>
    </ligand>
</feature>
<dbReference type="InterPro" id="IPR005135">
    <property type="entry name" value="Endo/exonuclease/phosphatase"/>
</dbReference>
<dbReference type="InterPro" id="IPR037493">
    <property type="entry name" value="ExoIII-like"/>
</dbReference>
<dbReference type="GO" id="GO:0006281">
    <property type="term" value="P:DNA repair"/>
    <property type="evidence" value="ECO:0007669"/>
    <property type="project" value="InterPro"/>
</dbReference>
<feature type="active site" evidence="6">
    <location>
        <position position="104"/>
    </location>
</feature>
<feature type="binding site" evidence="7">
    <location>
        <position position="246"/>
    </location>
    <ligand>
        <name>Mg(2+)</name>
        <dbReference type="ChEBI" id="CHEBI:18420"/>
        <label>1</label>
    </ligand>
</feature>
<dbReference type="FunCoup" id="A0A1B4XCF5">
    <property type="interactions" value="491"/>
</dbReference>
<keyword evidence="3 7" id="KW-0479">Metal-binding</keyword>
<feature type="site" description="Important for catalytic activity" evidence="8">
    <location>
        <position position="216"/>
    </location>
</feature>
<dbReference type="KEGG" id="slim:SCL_0131"/>
<dbReference type="InterPro" id="IPR004808">
    <property type="entry name" value="AP_endonuc_1"/>
</dbReference>
<evidence type="ECO:0000313" key="10">
    <source>
        <dbReference type="EMBL" id="BAV32455.1"/>
    </source>
</evidence>
<dbReference type="GO" id="GO:0003677">
    <property type="term" value="F:DNA binding"/>
    <property type="evidence" value="ECO:0007669"/>
    <property type="project" value="InterPro"/>
</dbReference>
<dbReference type="GO" id="GO:0004519">
    <property type="term" value="F:endonuclease activity"/>
    <property type="evidence" value="ECO:0007669"/>
    <property type="project" value="InterPro"/>
</dbReference>
<dbReference type="PROSITE" id="PS00726">
    <property type="entry name" value="AP_NUCLEASE_F1_1"/>
    <property type="match status" value="1"/>
</dbReference>